<dbReference type="PROSITE" id="PS51202">
    <property type="entry name" value="RCK_C"/>
    <property type="match status" value="2"/>
</dbReference>
<evidence type="ECO:0000256" key="5">
    <source>
        <dbReference type="ARBA" id="ARBA00022692"/>
    </source>
</evidence>
<evidence type="ECO:0000256" key="6">
    <source>
        <dbReference type="ARBA" id="ARBA00022989"/>
    </source>
</evidence>
<keyword evidence="5 8" id="KW-0812">Transmembrane</keyword>
<accession>A0AAE4BQS1</accession>
<keyword evidence="4" id="KW-1003">Cell membrane</keyword>
<keyword evidence="6 8" id="KW-1133">Transmembrane helix</keyword>
<evidence type="ECO:0000256" key="1">
    <source>
        <dbReference type="ARBA" id="ARBA00004651"/>
    </source>
</evidence>
<evidence type="ECO:0000256" key="2">
    <source>
        <dbReference type="ARBA" id="ARBA00009854"/>
    </source>
</evidence>
<dbReference type="EMBL" id="JAVDQD010000002">
    <property type="protein sequence ID" value="MDR6239469.1"/>
    <property type="molecule type" value="Genomic_DNA"/>
</dbReference>
<keyword evidence="11" id="KW-1185">Reference proteome</keyword>
<gene>
    <name evidence="10" type="ORF">HNQ88_002506</name>
</gene>
<protein>
    <submittedName>
        <fullName evidence="10">Transport protein</fullName>
    </submittedName>
</protein>
<feature type="domain" description="RCK C-terminal" evidence="9">
    <location>
        <begin position="182"/>
        <end position="264"/>
    </location>
</feature>
<comment type="similarity">
    <text evidence="2">Belongs to the AAE transporter (TC 2.A.81) family.</text>
</comment>
<dbReference type="SUPFAM" id="SSF116726">
    <property type="entry name" value="TrkA C-terminal domain-like"/>
    <property type="match status" value="2"/>
</dbReference>
<feature type="transmembrane region" description="Helical" evidence="8">
    <location>
        <begin position="508"/>
        <end position="533"/>
    </location>
</feature>
<organism evidence="10 11">
    <name type="scientific">Aureibacter tunicatorum</name>
    <dbReference type="NCBI Taxonomy" id="866807"/>
    <lineage>
        <taxon>Bacteria</taxon>
        <taxon>Pseudomonadati</taxon>
        <taxon>Bacteroidota</taxon>
        <taxon>Cytophagia</taxon>
        <taxon>Cytophagales</taxon>
        <taxon>Persicobacteraceae</taxon>
        <taxon>Aureibacter</taxon>
    </lineage>
</organism>
<name>A0AAE4BQS1_9BACT</name>
<evidence type="ECO:0000256" key="4">
    <source>
        <dbReference type="ARBA" id="ARBA00022475"/>
    </source>
</evidence>
<dbReference type="AlphaFoldDB" id="A0AAE4BQS1"/>
<evidence type="ECO:0000256" key="8">
    <source>
        <dbReference type="SAM" id="Phobius"/>
    </source>
</evidence>
<dbReference type="Proteomes" id="UP001185092">
    <property type="component" value="Unassembled WGS sequence"/>
</dbReference>
<feature type="transmembrane region" description="Helical" evidence="8">
    <location>
        <begin position="477"/>
        <end position="496"/>
    </location>
</feature>
<dbReference type="PANTHER" id="PTHR30445">
    <property type="entry name" value="K(+)_H(+) ANTIPORTER SUBUNIT KHTT"/>
    <property type="match status" value="1"/>
</dbReference>
<sequence length="534" mass="57391">MDFTSLFHTEYFALFMIISIGILIGRIEVKGISLDVSAVIFVALLFGHFGITISPIFKTIGLLLFILTIGIQAGPGFFDSFKSNGLKLVMIAGLIVISGATTATLLALLMDVDLKYAVGIFSGALTSTPGLAAAIEATKGSSEASIGYGIAYPFGVIGVILFVRLSPKIFKIDLKKEAEKFRNESSSNFPKLFKVNFIVENERIFGKTLKDLDLRRMTGANVSRVKHGEEIFVPMPDTVLHEGDRLRLVGSKDAIQRSEHLIGRVIEEEIPKSDSFDVDWVLVTNKAVVNKTLAQLALLENYNATITRIRRAGIDITATPNSQIKFGDKLMVVSNRTNTASVRKFLGDEPKKLNGVDFLPIAASLVLGIILGKVDIPLFGSSFKLGLTGGVLIVSLLLSRLGKTGPIIWNVSGPVNATLRQFGLLLFLAAVGTSAGTSLMETIASQGPKLFLIGFAATMVPMVLSIMLGYYVFKVNFLSLLGALTGGMTSTPGLSALDPMTDSNAPSIAYATVYPFAMVILIICAQIVGYLSFL</sequence>
<feature type="transmembrane region" description="Helical" evidence="8">
    <location>
        <begin position="6"/>
        <end position="25"/>
    </location>
</feature>
<evidence type="ECO:0000313" key="10">
    <source>
        <dbReference type="EMBL" id="MDR6239469.1"/>
    </source>
</evidence>
<feature type="domain" description="RCK C-terminal" evidence="9">
    <location>
        <begin position="265"/>
        <end position="348"/>
    </location>
</feature>
<proteinExistence type="inferred from homology"/>
<evidence type="ECO:0000256" key="7">
    <source>
        <dbReference type="ARBA" id="ARBA00023136"/>
    </source>
</evidence>
<dbReference type="InterPro" id="IPR050144">
    <property type="entry name" value="AAE_transporter"/>
</dbReference>
<comment type="subcellular location">
    <subcellularLocation>
        <location evidence="1">Cell membrane</location>
        <topology evidence="1">Multi-pass membrane protein</topology>
    </subcellularLocation>
</comment>
<dbReference type="GO" id="GO:0005886">
    <property type="term" value="C:plasma membrane"/>
    <property type="evidence" value="ECO:0007669"/>
    <property type="project" value="UniProtKB-SubCell"/>
</dbReference>
<evidence type="ECO:0000259" key="9">
    <source>
        <dbReference type="PROSITE" id="PS51202"/>
    </source>
</evidence>
<comment type="caution">
    <text evidence="10">The sequence shown here is derived from an EMBL/GenBank/DDBJ whole genome shotgun (WGS) entry which is preliminary data.</text>
</comment>
<dbReference type="RefSeq" id="WP_309939131.1">
    <property type="nucleotide sequence ID" value="NZ_AP025305.1"/>
</dbReference>
<dbReference type="InterPro" id="IPR006512">
    <property type="entry name" value="YidE_YbjL"/>
</dbReference>
<dbReference type="PANTHER" id="PTHR30445:SF3">
    <property type="entry name" value="TRANSPORT PROTEIN YIDE-RELATED"/>
    <property type="match status" value="1"/>
</dbReference>
<dbReference type="NCBIfam" id="TIGR01625">
    <property type="entry name" value="YidE_YbjL_dupl"/>
    <property type="match status" value="2"/>
</dbReference>
<feature type="transmembrane region" description="Helical" evidence="8">
    <location>
        <begin position="146"/>
        <end position="166"/>
    </location>
</feature>
<evidence type="ECO:0000313" key="11">
    <source>
        <dbReference type="Proteomes" id="UP001185092"/>
    </source>
</evidence>
<dbReference type="Pfam" id="PF06826">
    <property type="entry name" value="Asp-Al_Ex"/>
    <property type="match status" value="2"/>
</dbReference>
<reference evidence="10" key="1">
    <citation type="submission" date="2023-07" db="EMBL/GenBank/DDBJ databases">
        <title>Genomic Encyclopedia of Type Strains, Phase IV (KMG-IV): sequencing the most valuable type-strain genomes for metagenomic binning, comparative biology and taxonomic classification.</title>
        <authorList>
            <person name="Goeker M."/>
        </authorList>
    </citation>
    <scope>NUCLEOTIDE SEQUENCE</scope>
    <source>
        <strain evidence="10">DSM 26174</strain>
    </source>
</reference>
<dbReference type="Gene3D" id="3.30.70.1450">
    <property type="entry name" value="Regulator of K+ conductance, C-terminal domain"/>
    <property type="match status" value="2"/>
</dbReference>
<feature type="transmembrane region" description="Helical" evidence="8">
    <location>
        <begin position="32"/>
        <end position="53"/>
    </location>
</feature>
<evidence type="ECO:0000256" key="3">
    <source>
        <dbReference type="ARBA" id="ARBA00022448"/>
    </source>
</evidence>
<keyword evidence="7 8" id="KW-0472">Membrane</keyword>
<keyword evidence="3" id="KW-0813">Transport</keyword>
<dbReference type="GO" id="GO:0006813">
    <property type="term" value="P:potassium ion transport"/>
    <property type="evidence" value="ECO:0007669"/>
    <property type="project" value="InterPro"/>
</dbReference>
<feature type="transmembrane region" description="Helical" evidence="8">
    <location>
        <begin position="90"/>
        <end position="110"/>
    </location>
</feature>
<feature type="transmembrane region" description="Helical" evidence="8">
    <location>
        <begin position="383"/>
        <end position="401"/>
    </location>
</feature>
<dbReference type="Pfam" id="PF02080">
    <property type="entry name" value="TrkA_C"/>
    <property type="match status" value="2"/>
</dbReference>
<dbReference type="GO" id="GO:0008324">
    <property type="term" value="F:monoatomic cation transmembrane transporter activity"/>
    <property type="evidence" value="ECO:0007669"/>
    <property type="project" value="InterPro"/>
</dbReference>
<feature type="transmembrane region" description="Helical" evidence="8">
    <location>
        <begin position="422"/>
        <end position="444"/>
    </location>
</feature>
<feature type="transmembrane region" description="Helical" evidence="8">
    <location>
        <begin position="450"/>
        <end position="470"/>
    </location>
</feature>
<feature type="transmembrane region" description="Helical" evidence="8">
    <location>
        <begin position="353"/>
        <end position="371"/>
    </location>
</feature>
<dbReference type="InterPro" id="IPR036721">
    <property type="entry name" value="RCK_C_sf"/>
</dbReference>
<dbReference type="InterPro" id="IPR006037">
    <property type="entry name" value="RCK_C"/>
</dbReference>
<feature type="transmembrane region" description="Helical" evidence="8">
    <location>
        <begin position="59"/>
        <end position="78"/>
    </location>
</feature>